<keyword evidence="3" id="KW-1185">Reference proteome</keyword>
<dbReference type="AlphaFoldDB" id="A0ABD5V1G5"/>
<reference evidence="2 3" key="1">
    <citation type="journal article" date="2019" name="Int. J. Syst. Evol. Microbiol.">
        <title>The Global Catalogue of Microorganisms (GCM) 10K type strain sequencing project: providing services to taxonomists for standard genome sequencing and annotation.</title>
        <authorList>
            <consortium name="The Broad Institute Genomics Platform"/>
            <consortium name="The Broad Institute Genome Sequencing Center for Infectious Disease"/>
            <person name="Wu L."/>
            <person name="Ma J."/>
        </authorList>
    </citation>
    <scope>NUCLEOTIDE SEQUENCE [LARGE SCALE GENOMIC DNA]</scope>
    <source>
        <strain evidence="2 3">CGMCC 1.3240</strain>
    </source>
</reference>
<feature type="transmembrane region" description="Helical" evidence="1">
    <location>
        <begin position="12"/>
        <end position="34"/>
    </location>
</feature>
<protein>
    <submittedName>
        <fullName evidence="2">Uncharacterized protein</fullName>
    </submittedName>
</protein>
<dbReference type="RefSeq" id="WP_340603862.1">
    <property type="nucleotide sequence ID" value="NZ_JBBMXV010000003.1"/>
</dbReference>
<dbReference type="Proteomes" id="UP001596312">
    <property type="component" value="Unassembled WGS sequence"/>
</dbReference>
<dbReference type="Pfam" id="PF24287">
    <property type="entry name" value="DUF7475"/>
    <property type="match status" value="1"/>
</dbReference>
<feature type="transmembrane region" description="Helical" evidence="1">
    <location>
        <begin position="65"/>
        <end position="85"/>
    </location>
</feature>
<sequence length="118" mass="12556">MERFETGSLTAIHWLAIGLAGLSGAIHLLLAAIVPAFALRASFLVAGVGFFVGIGLVMADHERTWIYLLGLPFTGGQVVLWYLIIGPTPGSIGVIDAVDKSAQLVLVVLLVVLYARER</sequence>
<dbReference type="InterPro" id="IPR055898">
    <property type="entry name" value="DUF7475"/>
</dbReference>
<keyword evidence="1" id="KW-1133">Transmembrane helix</keyword>
<comment type="caution">
    <text evidence="2">The sequence shown here is derived from an EMBL/GenBank/DDBJ whole genome shotgun (WGS) entry which is preliminary data.</text>
</comment>
<gene>
    <name evidence="2" type="ORF">ACFQGH_09045</name>
</gene>
<name>A0ABD5V1G5_9EURY</name>
<evidence type="ECO:0000313" key="3">
    <source>
        <dbReference type="Proteomes" id="UP001596312"/>
    </source>
</evidence>
<proteinExistence type="predicted"/>
<evidence type="ECO:0000313" key="2">
    <source>
        <dbReference type="EMBL" id="MFC6905338.1"/>
    </source>
</evidence>
<evidence type="ECO:0000256" key="1">
    <source>
        <dbReference type="SAM" id="Phobius"/>
    </source>
</evidence>
<feature type="transmembrane region" description="Helical" evidence="1">
    <location>
        <begin position="41"/>
        <end position="59"/>
    </location>
</feature>
<dbReference type="EMBL" id="JBHSXQ010000003">
    <property type="protein sequence ID" value="MFC6905338.1"/>
    <property type="molecule type" value="Genomic_DNA"/>
</dbReference>
<feature type="transmembrane region" description="Helical" evidence="1">
    <location>
        <begin position="97"/>
        <end position="115"/>
    </location>
</feature>
<accession>A0ABD5V1G5</accession>
<keyword evidence="1" id="KW-0812">Transmembrane</keyword>
<organism evidence="2 3">
    <name type="scientific">Halalkalicoccus tibetensis</name>
    <dbReference type="NCBI Taxonomy" id="175632"/>
    <lineage>
        <taxon>Archaea</taxon>
        <taxon>Methanobacteriati</taxon>
        <taxon>Methanobacteriota</taxon>
        <taxon>Stenosarchaea group</taxon>
        <taxon>Halobacteria</taxon>
        <taxon>Halobacteriales</taxon>
        <taxon>Halococcaceae</taxon>
        <taxon>Halalkalicoccus</taxon>
    </lineage>
</organism>
<keyword evidence="1" id="KW-0472">Membrane</keyword>